<keyword evidence="3" id="KW-1185">Reference proteome</keyword>
<keyword evidence="1" id="KW-0812">Transmembrane</keyword>
<organism evidence="2 3">
    <name type="scientific">Streptosporangium album</name>
    <dbReference type="NCBI Taxonomy" id="47479"/>
    <lineage>
        <taxon>Bacteria</taxon>
        <taxon>Bacillati</taxon>
        <taxon>Actinomycetota</taxon>
        <taxon>Actinomycetes</taxon>
        <taxon>Streptosporangiales</taxon>
        <taxon>Streptosporangiaceae</taxon>
        <taxon>Streptosporangium</taxon>
    </lineage>
</organism>
<reference evidence="2 3" key="1">
    <citation type="submission" date="2020-08" db="EMBL/GenBank/DDBJ databases">
        <title>Sequencing the genomes of 1000 actinobacteria strains.</title>
        <authorList>
            <person name="Klenk H.-P."/>
        </authorList>
    </citation>
    <scope>NUCLEOTIDE SEQUENCE [LARGE SCALE GENOMIC DNA]</scope>
    <source>
        <strain evidence="2 3">DSM 43023</strain>
    </source>
</reference>
<gene>
    <name evidence="2" type="ORF">FHR32_007813</name>
</gene>
<protein>
    <submittedName>
        <fullName evidence="2">Uncharacterized protein</fullName>
    </submittedName>
</protein>
<proteinExistence type="predicted"/>
<sequence length="75" mass="7980">MTWRKTARVVAGMLLILPGLLWILQGADLVRLGPILCVAECQPITGGSLGWFATGVVTLIAGLGVAGVLRRRREP</sequence>
<evidence type="ECO:0000256" key="1">
    <source>
        <dbReference type="SAM" id="Phobius"/>
    </source>
</evidence>
<accession>A0A7W7S3W9</accession>
<dbReference type="EMBL" id="JACHJU010000005">
    <property type="protein sequence ID" value="MBB4943413.1"/>
    <property type="molecule type" value="Genomic_DNA"/>
</dbReference>
<evidence type="ECO:0000313" key="3">
    <source>
        <dbReference type="Proteomes" id="UP000534286"/>
    </source>
</evidence>
<keyword evidence="1" id="KW-1133">Transmembrane helix</keyword>
<dbReference type="Proteomes" id="UP000534286">
    <property type="component" value="Unassembled WGS sequence"/>
</dbReference>
<dbReference type="AlphaFoldDB" id="A0A7W7S3W9"/>
<keyword evidence="1" id="KW-0472">Membrane</keyword>
<comment type="caution">
    <text evidence="2">The sequence shown here is derived from an EMBL/GenBank/DDBJ whole genome shotgun (WGS) entry which is preliminary data.</text>
</comment>
<dbReference type="RefSeq" id="WP_221466766.1">
    <property type="nucleotide sequence ID" value="NZ_BAABEK010000165.1"/>
</dbReference>
<name>A0A7W7S3W9_9ACTN</name>
<evidence type="ECO:0000313" key="2">
    <source>
        <dbReference type="EMBL" id="MBB4943413.1"/>
    </source>
</evidence>
<feature type="transmembrane region" description="Helical" evidence="1">
    <location>
        <begin position="50"/>
        <end position="69"/>
    </location>
</feature>